<comment type="caution">
    <text evidence="1">The sequence shown here is derived from an EMBL/GenBank/DDBJ whole genome shotgun (WGS) entry which is preliminary data.</text>
</comment>
<dbReference type="Gene3D" id="3.20.20.190">
    <property type="entry name" value="Phosphatidylinositol (PI) phosphodiesterase"/>
    <property type="match status" value="1"/>
</dbReference>
<reference evidence="1" key="1">
    <citation type="submission" date="2020-10" db="EMBL/GenBank/DDBJ databases">
        <authorList>
            <person name="Gilroy R."/>
        </authorList>
    </citation>
    <scope>NUCLEOTIDE SEQUENCE</scope>
    <source>
        <strain evidence="1">23406</strain>
    </source>
</reference>
<proteinExistence type="predicted"/>
<evidence type="ECO:0000313" key="1">
    <source>
        <dbReference type="EMBL" id="HIU99739.1"/>
    </source>
</evidence>
<accession>A0A9D1SWX7</accession>
<gene>
    <name evidence="1" type="ORF">IAB14_01335</name>
</gene>
<reference evidence="1" key="2">
    <citation type="journal article" date="2021" name="PeerJ">
        <title>Extensive microbial diversity within the chicken gut microbiome revealed by metagenomics and culture.</title>
        <authorList>
            <person name="Gilroy R."/>
            <person name="Ravi A."/>
            <person name="Getino M."/>
            <person name="Pursley I."/>
            <person name="Horton D.L."/>
            <person name="Alikhan N.F."/>
            <person name="Baker D."/>
            <person name="Gharbi K."/>
            <person name="Hall N."/>
            <person name="Watson M."/>
            <person name="Adriaenssens E.M."/>
            <person name="Foster-Nyarko E."/>
            <person name="Jarju S."/>
            <person name="Secka A."/>
            <person name="Antonio M."/>
            <person name="Oren A."/>
            <person name="Chaudhuri R.R."/>
            <person name="La Ragione R."/>
            <person name="Hildebrand F."/>
            <person name="Pallen M.J."/>
        </authorList>
    </citation>
    <scope>NUCLEOTIDE SEQUENCE</scope>
    <source>
        <strain evidence="1">23406</strain>
    </source>
</reference>
<dbReference type="InterPro" id="IPR017946">
    <property type="entry name" value="PLC-like_Pdiesterase_TIM-brl"/>
</dbReference>
<dbReference type="CDD" id="cd08557">
    <property type="entry name" value="PI-PLCc_bacteria_like"/>
    <property type="match status" value="1"/>
</dbReference>
<dbReference type="InterPro" id="IPR051057">
    <property type="entry name" value="PI-PLC_domain"/>
</dbReference>
<organism evidence="1 2">
    <name type="scientific">Candidatus Stercoripulliclostridium merdipullorum</name>
    <dbReference type="NCBI Taxonomy" id="2840952"/>
    <lineage>
        <taxon>Bacteria</taxon>
        <taxon>Bacillati</taxon>
        <taxon>Bacillota</taxon>
        <taxon>Clostridia</taxon>
        <taxon>Eubacteriales</taxon>
        <taxon>Candidatus Stercoripulliclostridium</taxon>
    </lineage>
</organism>
<dbReference type="SUPFAM" id="SSF51695">
    <property type="entry name" value="PLC-like phosphodiesterases"/>
    <property type="match status" value="1"/>
</dbReference>
<protein>
    <recommendedName>
        <fullName evidence="3">Phosphatidylinositol diacylglycerol-lyase</fullName>
    </recommendedName>
</protein>
<dbReference type="PANTHER" id="PTHR13593">
    <property type="match status" value="1"/>
</dbReference>
<dbReference type="Proteomes" id="UP000886891">
    <property type="component" value="Unassembled WGS sequence"/>
</dbReference>
<sequence>MKYRRLHVLIVVLATVAVIGVCLSAALTRLFPTGQPDRSQIRYEEWMNAIADEAKLKEIAIPASHNTGSIDCTLGTTSIPLRWLDCQQDTVYDQLRYGVRLLDLRTGYDPKSDIVYCVHGTGFGIPLEDALRDLKRFDETYPGQFYFVSISVYGVVQGAPAESMRDLIGRYLPAERVFPADTDLTDMTIGAMRATGKTFVLRTDPSWGIENSTYRMHDTWTGAANSGRTDDNTALFLHLEQELRSASDSELLLLSFNRGSGDSLAKELPLDFMLADRAAFLELIDQIESNRQFLSRANFFNFDYTTYDWVQCASVIGLNLAKNLVRPEFRTAFSATIEQRLAESD</sequence>
<evidence type="ECO:0008006" key="3">
    <source>
        <dbReference type="Google" id="ProtNLM"/>
    </source>
</evidence>
<dbReference type="GO" id="GO:0008081">
    <property type="term" value="F:phosphoric diester hydrolase activity"/>
    <property type="evidence" value="ECO:0007669"/>
    <property type="project" value="InterPro"/>
</dbReference>
<dbReference type="GO" id="GO:0006629">
    <property type="term" value="P:lipid metabolic process"/>
    <property type="evidence" value="ECO:0007669"/>
    <property type="project" value="InterPro"/>
</dbReference>
<evidence type="ECO:0000313" key="2">
    <source>
        <dbReference type="Proteomes" id="UP000886891"/>
    </source>
</evidence>
<name>A0A9D1SWX7_9FIRM</name>
<dbReference type="PROSITE" id="PS50007">
    <property type="entry name" value="PIPLC_X_DOMAIN"/>
    <property type="match status" value="1"/>
</dbReference>
<dbReference type="PANTHER" id="PTHR13593:SF113">
    <property type="entry name" value="SI:DKEY-266F7.9"/>
    <property type="match status" value="1"/>
</dbReference>
<dbReference type="EMBL" id="DVOH01000013">
    <property type="protein sequence ID" value="HIU99739.1"/>
    <property type="molecule type" value="Genomic_DNA"/>
</dbReference>
<dbReference type="AlphaFoldDB" id="A0A9D1SWX7"/>